<feature type="region of interest" description="Disordered" evidence="1">
    <location>
        <begin position="1"/>
        <end position="25"/>
    </location>
</feature>
<dbReference type="Proteomes" id="UP000596205">
    <property type="component" value="Chromosome 1"/>
</dbReference>
<dbReference type="RefSeq" id="WP_175751063.1">
    <property type="nucleotide sequence ID" value="NZ_CADEPR010000020.1"/>
</dbReference>
<protein>
    <submittedName>
        <fullName evidence="2">Uncharacterized protein</fullName>
    </submittedName>
</protein>
<sequence>MRNDMAVRTATNRNRQAAAEGQKNVRKPLRLRTFGIMASRIRKHRRTRLKGYRLMFRRDIFGPPDVPDPKPDARRAGVSNALRAPFPHFAIDTPA</sequence>
<dbReference type="AlphaFoldDB" id="A0A7T6VHV6"/>
<evidence type="ECO:0000256" key="1">
    <source>
        <dbReference type="SAM" id="MobiDB-lite"/>
    </source>
</evidence>
<evidence type="ECO:0000313" key="3">
    <source>
        <dbReference type="Proteomes" id="UP000596205"/>
    </source>
</evidence>
<dbReference type="EMBL" id="CP066769">
    <property type="protein sequence ID" value="QQK04240.1"/>
    <property type="molecule type" value="Genomic_DNA"/>
</dbReference>
<reference evidence="2 3" key="1">
    <citation type="submission" date="2020-12" db="EMBL/GenBank/DDBJ databases">
        <title>Complete genome sequence of Burkholderia anthina BJQ0011.</title>
        <authorList>
            <person name="Xu Y."/>
        </authorList>
    </citation>
    <scope>NUCLEOTIDE SEQUENCE [LARGE SCALE GENOMIC DNA]</scope>
    <source>
        <strain evidence="2 3">BJQ0011</strain>
    </source>
</reference>
<accession>A0A7T6VHV6</accession>
<feature type="compositionally biased region" description="Low complexity" evidence="1">
    <location>
        <begin position="1"/>
        <end position="19"/>
    </location>
</feature>
<proteinExistence type="predicted"/>
<dbReference type="KEGG" id="bann:JFN94_05960"/>
<organism evidence="2 3">
    <name type="scientific">Burkholderia anthina</name>
    <dbReference type="NCBI Taxonomy" id="179879"/>
    <lineage>
        <taxon>Bacteria</taxon>
        <taxon>Pseudomonadati</taxon>
        <taxon>Pseudomonadota</taxon>
        <taxon>Betaproteobacteria</taxon>
        <taxon>Burkholderiales</taxon>
        <taxon>Burkholderiaceae</taxon>
        <taxon>Burkholderia</taxon>
        <taxon>Burkholderia cepacia complex</taxon>
    </lineage>
</organism>
<name>A0A7T6VHV6_9BURK</name>
<gene>
    <name evidence="2" type="ORF">JFN94_05960</name>
</gene>
<evidence type="ECO:0000313" key="2">
    <source>
        <dbReference type="EMBL" id="QQK04240.1"/>
    </source>
</evidence>